<organism evidence="3 4">
    <name type="scientific">Sphingomonas xinjiangensis</name>
    <dbReference type="NCBI Taxonomy" id="643568"/>
    <lineage>
        <taxon>Bacteria</taxon>
        <taxon>Pseudomonadati</taxon>
        <taxon>Pseudomonadota</taxon>
        <taxon>Alphaproteobacteria</taxon>
        <taxon>Sphingomonadales</taxon>
        <taxon>Sphingomonadaceae</taxon>
        <taxon>Sphingomonas</taxon>
    </lineage>
</organism>
<feature type="compositionally biased region" description="Pro residues" evidence="1">
    <location>
        <begin position="60"/>
        <end position="77"/>
    </location>
</feature>
<reference evidence="3 4" key="1">
    <citation type="submission" date="2020-08" db="EMBL/GenBank/DDBJ databases">
        <title>Genomic Encyclopedia of Type Strains, Phase IV (KMG-IV): sequencing the most valuable type-strain genomes for metagenomic binning, comparative biology and taxonomic classification.</title>
        <authorList>
            <person name="Goeker M."/>
        </authorList>
    </citation>
    <scope>NUCLEOTIDE SEQUENCE [LARGE SCALE GENOMIC DNA]</scope>
    <source>
        <strain evidence="3 4">DSM 26736</strain>
    </source>
</reference>
<evidence type="ECO:0000313" key="3">
    <source>
        <dbReference type="EMBL" id="MBB5709343.1"/>
    </source>
</evidence>
<sequence>MSDATFGILLAAVPWGIIALRLIYCMIFWRTYDETWAWIHERHRLTGEERHIQKVQGVPMAPPPSPPGSPMPSRPSR</sequence>
<keyword evidence="2" id="KW-0812">Transmembrane</keyword>
<accession>A0A840YPF8</accession>
<dbReference type="Proteomes" id="UP000527143">
    <property type="component" value="Unassembled WGS sequence"/>
</dbReference>
<proteinExistence type="predicted"/>
<evidence type="ECO:0000256" key="2">
    <source>
        <dbReference type="SAM" id="Phobius"/>
    </source>
</evidence>
<dbReference type="EMBL" id="JACIJF010000001">
    <property type="protein sequence ID" value="MBB5709343.1"/>
    <property type="molecule type" value="Genomic_DNA"/>
</dbReference>
<keyword evidence="2" id="KW-1133">Transmembrane helix</keyword>
<comment type="caution">
    <text evidence="3">The sequence shown here is derived from an EMBL/GenBank/DDBJ whole genome shotgun (WGS) entry which is preliminary data.</text>
</comment>
<keyword evidence="4" id="KW-1185">Reference proteome</keyword>
<keyword evidence="2" id="KW-0472">Membrane</keyword>
<dbReference type="RefSeq" id="WP_184083952.1">
    <property type="nucleotide sequence ID" value="NZ_JACIJF010000001.1"/>
</dbReference>
<gene>
    <name evidence="3" type="ORF">FHT02_000549</name>
</gene>
<name>A0A840YPF8_9SPHN</name>
<feature type="transmembrane region" description="Helical" evidence="2">
    <location>
        <begin position="6"/>
        <end position="29"/>
    </location>
</feature>
<protein>
    <submittedName>
        <fullName evidence="3">Uncharacterized protein</fullName>
    </submittedName>
</protein>
<feature type="region of interest" description="Disordered" evidence="1">
    <location>
        <begin position="50"/>
        <end position="77"/>
    </location>
</feature>
<evidence type="ECO:0000313" key="4">
    <source>
        <dbReference type="Proteomes" id="UP000527143"/>
    </source>
</evidence>
<dbReference type="AlphaFoldDB" id="A0A840YPF8"/>
<evidence type="ECO:0000256" key="1">
    <source>
        <dbReference type="SAM" id="MobiDB-lite"/>
    </source>
</evidence>